<evidence type="ECO:0000313" key="2">
    <source>
        <dbReference type="EMBL" id="TGZ80523.1"/>
    </source>
</evidence>
<proteinExistence type="predicted"/>
<sequence length="205" mass="21943">MTSQPARLNVGCVFRLLVIAVFRNWSRPNRRSCSLLRGGGGRDVREKLQLMTSTSLAALHIGMCWGGEGTGGRGVCGGSGSGEEACDADDMMGMIVIQRGRLVDWTKGVLRDVPASKPIVPGTTSGCGCPVAVCDSGELWVVVVMNQTGPQRTGIPLSSSWRQQQTDWQGGWSMMAFMLFFAEIVCAEIIGRVRVCCTREGGGLV</sequence>
<keyword evidence="1" id="KW-0732">Signal</keyword>
<dbReference type="InParanoid" id="A0A4S2MVG4"/>
<dbReference type="EMBL" id="ML220124">
    <property type="protein sequence ID" value="TGZ80523.1"/>
    <property type="molecule type" value="Genomic_DNA"/>
</dbReference>
<gene>
    <name evidence="2" type="ORF">EX30DRAFT_52900</name>
</gene>
<dbReference type="AlphaFoldDB" id="A0A4S2MVG4"/>
<name>A0A4S2MVG4_9PEZI</name>
<feature type="signal peptide" evidence="1">
    <location>
        <begin position="1"/>
        <end position="20"/>
    </location>
</feature>
<protein>
    <submittedName>
        <fullName evidence="2">Uncharacterized protein</fullName>
    </submittedName>
</protein>
<evidence type="ECO:0000256" key="1">
    <source>
        <dbReference type="SAM" id="SignalP"/>
    </source>
</evidence>
<accession>A0A4S2MVG4</accession>
<feature type="chain" id="PRO_5020647799" evidence="1">
    <location>
        <begin position="21"/>
        <end position="205"/>
    </location>
</feature>
<keyword evidence="3" id="KW-1185">Reference proteome</keyword>
<dbReference type="Proteomes" id="UP000298138">
    <property type="component" value="Unassembled WGS sequence"/>
</dbReference>
<reference evidence="2 3" key="1">
    <citation type="submission" date="2019-04" db="EMBL/GenBank/DDBJ databases">
        <title>Comparative genomics and transcriptomics to analyze fruiting body development in filamentous ascomycetes.</title>
        <authorList>
            <consortium name="DOE Joint Genome Institute"/>
            <person name="Lutkenhaus R."/>
            <person name="Traeger S."/>
            <person name="Breuer J."/>
            <person name="Kuo A."/>
            <person name="Lipzen A."/>
            <person name="Pangilinan J."/>
            <person name="Dilworth D."/>
            <person name="Sandor L."/>
            <person name="Poggeler S."/>
            <person name="Barry K."/>
            <person name="Grigoriev I.V."/>
            <person name="Nowrousian M."/>
        </authorList>
    </citation>
    <scope>NUCLEOTIDE SEQUENCE [LARGE SCALE GENOMIC DNA]</scope>
    <source>
        <strain evidence="2 3">CBS 389.68</strain>
    </source>
</reference>
<evidence type="ECO:0000313" key="3">
    <source>
        <dbReference type="Proteomes" id="UP000298138"/>
    </source>
</evidence>
<organism evidence="2 3">
    <name type="scientific">Ascodesmis nigricans</name>
    <dbReference type="NCBI Taxonomy" id="341454"/>
    <lineage>
        <taxon>Eukaryota</taxon>
        <taxon>Fungi</taxon>
        <taxon>Dikarya</taxon>
        <taxon>Ascomycota</taxon>
        <taxon>Pezizomycotina</taxon>
        <taxon>Pezizomycetes</taxon>
        <taxon>Pezizales</taxon>
        <taxon>Ascodesmidaceae</taxon>
        <taxon>Ascodesmis</taxon>
    </lineage>
</organism>